<feature type="compositionally biased region" description="Basic and acidic residues" evidence="1">
    <location>
        <begin position="209"/>
        <end position="222"/>
    </location>
</feature>
<dbReference type="Proteomes" id="UP001187531">
    <property type="component" value="Unassembled WGS sequence"/>
</dbReference>
<dbReference type="AlphaFoldDB" id="A0AA88IF04"/>
<evidence type="ECO:0000256" key="1">
    <source>
        <dbReference type="SAM" id="MobiDB-lite"/>
    </source>
</evidence>
<evidence type="ECO:0000313" key="4">
    <source>
        <dbReference type="Proteomes" id="UP001187531"/>
    </source>
</evidence>
<comment type="caution">
    <text evidence="3">The sequence shown here is derived from an EMBL/GenBank/DDBJ whole genome shotgun (WGS) entry which is preliminary data.</text>
</comment>
<organism evidence="3 4">
    <name type="scientific">Artemia franciscana</name>
    <name type="common">Brine shrimp</name>
    <name type="synonym">Artemia sanfranciscana</name>
    <dbReference type="NCBI Taxonomy" id="6661"/>
    <lineage>
        <taxon>Eukaryota</taxon>
        <taxon>Metazoa</taxon>
        <taxon>Ecdysozoa</taxon>
        <taxon>Arthropoda</taxon>
        <taxon>Crustacea</taxon>
        <taxon>Branchiopoda</taxon>
        <taxon>Anostraca</taxon>
        <taxon>Artemiidae</taxon>
        <taxon>Artemia</taxon>
    </lineage>
</organism>
<dbReference type="EMBL" id="JAVRJZ010000001">
    <property type="protein sequence ID" value="KAK2727475.1"/>
    <property type="molecule type" value="Genomic_DNA"/>
</dbReference>
<feature type="compositionally biased region" description="Acidic residues" evidence="1">
    <location>
        <begin position="232"/>
        <end position="241"/>
    </location>
</feature>
<sequence>MNQSILHLLCAIAVVVSRPSAEESKDEEKLMLLIFADDSNVEPPTLRNSGKTPYQNMPYRGHPVMPFVMNGLRFPYSPLHGFQFYRSPLPYVRDPSYMTSGQHMQPHNEYVRGSATEEKKQDQMQLNTQNQSQGSKRCENCDEMGIHEDNQDKNLLTQEFTKERNESENNMLEDDWKHIQEGEKEVDTNVEPITGDDENVLDTENTPEEDARQVPKIDVNADDRDDTVTNEFFDEEESFLV</sequence>
<accession>A0AA88IF04</accession>
<keyword evidence="2" id="KW-0732">Signal</keyword>
<protein>
    <submittedName>
        <fullName evidence="3">Uncharacterized protein</fullName>
    </submittedName>
</protein>
<evidence type="ECO:0000256" key="2">
    <source>
        <dbReference type="SAM" id="SignalP"/>
    </source>
</evidence>
<evidence type="ECO:0000313" key="3">
    <source>
        <dbReference type="EMBL" id="KAK2727475.1"/>
    </source>
</evidence>
<feature type="signal peptide" evidence="2">
    <location>
        <begin position="1"/>
        <end position="21"/>
    </location>
</feature>
<keyword evidence="4" id="KW-1185">Reference proteome</keyword>
<feature type="compositionally biased region" description="Acidic residues" evidence="1">
    <location>
        <begin position="194"/>
        <end position="208"/>
    </location>
</feature>
<proteinExistence type="predicted"/>
<feature type="chain" id="PRO_5041698263" evidence="2">
    <location>
        <begin position="22"/>
        <end position="241"/>
    </location>
</feature>
<feature type="region of interest" description="Disordered" evidence="1">
    <location>
        <begin position="184"/>
        <end position="241"/>
    </location>
</feature>
<name>A0AA88IF04_ARTSF</name>
<reference evidence="3" key="1">
    <citation type="submission" date="2023-07" db="EMBL/GenBank/DDBJ databases">
        <title>Chromosome-level genome assembly of Artemia franciscana.</title>
        <authorList>
            <person name="Jo E."/>
        </authorList>
    </citation>
    <scope>NUCLEOTIDE SEQUENCE</scope>
    <source>
        <tissue evidence="3">Whole body</tissue>
    </source>
</reference>
<gene>
    <name evidence="3" type="ORF">QYM36_008088</name>
</gene>